<reference evidence="1 2" key="1">
    <citation type="submission" date="2021-06" db="EMBL/GenBank/DDBJ databases">
        <title>Caerostris darwini draft genome.</title>
        <authorList>
            <person name="Kono N."/>
            <person name="Arakawa K."/>
        </authorList>
    </citation>
    <scope>NUCLEOTIDE SEQUENCE [LARGE SCALE GENOMIC DNA]</scope>
</reference>
<name>A0AAV4SKM3_9ARAC</name>
<evidence type="ECO:0000313" key="1">
    <source>
        <dbReference type="EMBL" id="GIY33386.1"/>
    </source>
</evidence>
<keyword evidence="2" id="KW-1185">Reference proteome</keyword>
<dbReference type="EMBL" id="BPLQ01007933">
    <property type="protein sequence ID" value="GIY33386.1"/>
    <property type="molecule type" value="Genomic_DNA"/>
</dbReference>
<gene>
    <name evidence="1" type="ORF">CDAR_212821</name>
</gene>
<evidence type="ECO:0000313" key="2">
    <source>
        <dbReference type="Proteomes" id="UP001054837"/>
    </source>
</evidence>
<organism evidence="1 2">
    <name type="scientific">Caerostris darwini</name>
    <dbReference type="NCBI Taxonomy" id="1538125"/>
    <lineage>
        <taxon>Eukaryota</taxon>
        <taxon>Metazoa</taxon>
        <taxon>Ecdysozoa</taxon>
        <taxon>Arthropoda</taxon>
        <taxon>Chelicerata</taxon>
        <taxon>Arachnida</taxon>
        <taxon>Araneae</taxon>
        <taxon>Araneomorphae</taxon>
        <taxon>Entelegynae</taxon>
        <taxon>Araneoidea</taxon>
        <taxon>Araneidae</taxon>
        <taxon>Caerostris</taxon>
    </lineage>
</organism>
<proteinExistence type="predicted"/>
<dbReference type="AlphaFoldDB" id="A0AAV4SKM3"/>
<protein>
    <submittedName>
        <fullName evidence="1">Uncharacterized protein</fullName>
    </submittedName>
</protein>
<comment type="caution">
    <text evidence="1">The sequence shown here is derived from an EMBL/GenBank/DDBJ whole genome shotgun (WGS) entry which is preliminary data.</text>
</comment>
<accession>A0AAV4SKM3</accession>
<dbReference type="Proteomes" id="UP001054837">
    <property type="component" value="Unassembled WGS sequence"/>
</dbReference>
<sequence>MEKKCSKNRQKLANEAESSAVYGINTIQYFSRNLSFEIFFPDYFFSDVARDRECQYLKLFPSGSEDLDIRGGRDTYSMDLSVSRSLLLFTCSRGCSASRNIGEELHFFCIIFCYQMYGMTIGSHAKCGLFFDGQWR</sequence>